<dbReference type="PROSITE" id="PS50003">
    <property type="entry name" value="PH_DOMAIN"/>
    <property type="match status" value="1"/>
</dbReference>
<gene>
    <name evidence="4" type="ORF">AB205_0122250</name>
</gene>
<dbReference type="FunFam" id="2.30.29.30:FF:000021">
    <property type="entry name" value="Rho guanine nucleotide exchange factor 2"/>
    <property type="match status" value="1"/>
</dbReference>
<dbReference type="GO" id="GO:0035023">
    <property type="term" value="P:regulation of Rho protein signal transduction"/>
    <property type="evidence" value="ECO:0007669"/>
    <property type="project" value="TreeGrafter"/>
</dbReference>
<dbReference type="InterPro" id="IPR035899">
    <property type="entry name" value="DBL_dom_sf"/>
</dbReference>
<keyword evidence="5" id="KW-1185">Reference proteome</keyword>
<evidence type="ECO:0000256" key="1">
    <source>
        <dbReference type="ARBA" id="ARBA00022658"/>
    </source>
</evidence>
<evidence type="ECO:0000259" key="3">
    <source>
        <dbReference type="PROSITE" id="PS50003"/>
    </source>
</evidence>
<dbReference type="AlphaFoldDB" id="A0A2G9S996"/>
<dbReference type="InterPro" id="IPR041020">
    <property type="entry name" value="PH_16"/>
</dbReference>
<dbReference type="Gene3D" id="1.10.287.2510">
    <property type="match status" value="1"/>
</dbReference>
<dbReference type="Pfam" id="PF17838">
    <property type="entry name" value="PH_16"/>
    <property type="match status" value="1"/>
</dbReference>
<protein>
    <recommendedName>
        <fullName evidence="3">PH domain-containing protein</fullName>
    </recommendedName>
</protein>
<dbReference type="GO" id="GO:0016020">
    <property type="term" value="C:membrane"/>
    <property type="evidence" value="ECO:0007669"/>
    <property type="project" value="TreeGrafter"/>
</dbReference>
<dbReference type="Gene3D" id="2.30.29.30">
    <property type="entry name" value="Pleckstrin-homology domain (PH domain)/Phosphotyrosine-binding domain (PTB)"/>
    <property type="match status" value="1"/>
</dbReference>
<evidence type="ECO:0000313" key="5">
    <source>
        <dbReference type="Proteomes" id="UP000228934"/>
    </source>
</evidence>
<dbReference type="InterPro" id="IPR001849">
    <property type="entry name" value="PH_domain"/>
</dbReference>
<dbReference type="Gene3D" id="1.20.900.10">
    <property type="entry name" value="Dbl homology (DH) domain"/>
    <property type="match status" value="1"/>
</dbReference>
<feature type="region of interest" description="Disordered" evidence="2">
    <location>
        <begin position="261"/>
        <end position="280"/>
    </location>
</feature>
<dbReference type="EMBL" id="KV925908">
    <property type="protein sequence ID" value="PIO36021.1"/>
    <property type="molecule type" value="Genomic_DNA"/>
</dbReference>
<dbReference type="SUPFAM" id="SSF48065">
    <property type="entry name" value="DBL homology domain (DH-domain)"/>
    <property type="match status" value="1"/>
</dbReference>
<keyword evidence="1" id="KW-0344">Guanine-nucleotide releasing factor</keyword>
<dbReference type="InterPro" id="IPR011993">
    <property type="entry name" value="PH-like_dom_sf"/>
</dbReference>
<name>A0A2G9S996_AQUCT</name>
<feature type="compositionally biased region" description="Acidic residues" evidence="2">
    <location>
        <begin position="263"/>
        <end position="274"/>
    </location>
</feature>
<feature type="non-terminal residue" evidence="4">
    <location>
        <position position="331"/>
    </location>
</feature>
<dbReference type="InterPro" id="IPR051632">
    <property type="entry name" value="Rho_GEF"/>
</dbReference>
<dbReference type="SUPFAM" id="SSF50729">
    <property type="entry name" value="PH domain-like"/>
    <property type="match status" value="1"/>
</dbReference>
<sequence>MNEGQLMGEFEADSKQLEAESWSQTVESKFLKQLKKEVVKRQDFSGEKAEHMKRTYGKFCGHHNEAVNYFKDLLSKEKRFQAFIKNEIEHQEVEKALSLVKDVISEVNNKVKNYEKKTRLYEVYNKTDSKSIQRMKSGQMFAKEDLKRRKLVRDGILFLRSSPANRIKEVLAVLLTDVLVFLQEKDQKYVFASLEQKSTVISLKKLIVRKVAHDEKGLFLISMGDKGDKSDKPPEMVEVLTSTKEERDSWIDTIQETMTTMDKDEDEGVPSESEEEKKNWDTKARELRVFCKQFDAMIKKSCKIDTLQPTTIDPNLATLDPPSKYRSIQQH</sequence>
<reference evidence="5" key="1">
    <citation type="journal article" date="2017" name="Nat. Commun.">
        <title>The North American bullfrog draft genome provides insight into hormonal regulation of long noncoding RNA.</title>
        <authorList>
            <person name="Hammond S.A."/>
            <person name="Warren R.L."/>
            <person name="Vandervalk B.P."/>
            <person name="Kucuk E."/>
            <person name="Khan H."/>
            <person name="Gibb E.A."/>
            <person name="Pandoh P."/>
            <person name="Kirk H."/>
            <person name="Zhao Y."/>
            <person name="Jones M."/>
            <person name="Mungall A.J."/>
            <person name="Coope R."/>
            <person name="Pleasance S."/>
            <person name="Moore R.A."/>
            <person name="Holt R.A."/>
            <person name="Round J.M."/>
            <person name="Ohora S."/>
            <person name="Walle B.V."/>
            <person name="Veldhoen N."/>
            <person name="Helbing C.C."/>
            <person name="Birol I."/>
        </authorList>
    </citation>
    <scope>NUCLEOTIDE SEQUENCE [LARGE SCALE GENOMIC DNA]</scope>
</reference>
<dbReference type="Proteomes" id="UP000228934">
    <property type="component" value="Unassembled WGS sequence"/>
</dbReference>
<feature type="domain" description="PH" evidence="3">
    <location>
        <begin position="150"/>
        <end position="259"/>
    </location>
</feature>
<dbReference type="GO" id="GO:0015629">
    <property type="term" value="C:actin cytoskeleton"/>
    <property type="evidence" value="ECO:0007669"/>
    <property type="project" value="TreeGrafter"/>
</dbReference>
<dbReference type="GO" id="GO:0005085">
    <property type="term" value="F:guanyl-nucleotide exchange factor activity"/>
    <property type="evidence" value="ECO:0007669"/>
    <property type="project" value="UniProtKB-KW"/>
</dbReference>
<dbReference type="OrthoDB" id="28045at2759"/>
<accession>A0A2G9S996</accession>
<dbReference type="PANTHER" id="PTHR13944:SF18">
    <property type="entry name" value="A-KINASE ANCHOR PROTEIN 13"/>
    <property type="match status" value="1"/>
</dbReference>
<dbReference type="GO" id="GO:0043123">
    <property type="term" value="P:positive regulation of canonical NF-kappaB signal transduction"/>
    <property type="evidence" value="ECO:0007669"/>
    <property type="project" value="TreeGrafter"/>
</dbReference>
<dbReference type="PANTHER" id="PTHR13944">
    <property type="entry name" value="AGAP007712-PA"/>
    <property type="match status" value="1"/>
</dbReference>
<proteinExistence type="predicted"/>
<dbReference type="GO" id="GO:0005078">
    <property type="term" value="F:MAP-kinase scaffold activity"/>
    <property type="evidence" value="ECO:0007669"/>
    <property type="project" value="TreeGrafter"/>
</dbReference>
<evidence type="ECO:0000256" key="2">
    <source>
        <dbReference type="SAM" id="MobiDB-lite"/>
    </source>
</evidence>
<dbReference type="GO" id="GO:0071875">
    <property type="term" value="P:adrenergic receptor signaling pathway"/>
    <property type="evidence" value="ECO:0007669"/>
    <property type="project" value="TreeGrafter"/>
</dbReference>
<organism evidence="4 5">
    <name type="scientific">Aquarana catesbeiana</name>
    <name type="common">American bullfrog</name>
    <name type="synonym">Rana catesbeiana</name>
    <dbReference type="NCBI Taxonomy" id="8400"/>
    <lineage>
        <taxon>Eukaryota</taxon>
        <taxon>Metazoa</taxon>
        <taxon>Chordata</taxon>
        <taxon>Craniata</taxon>
        <taxon>Vertebrata</taxon>
        <taxon>Euteleostomi</taxon>
        <taxon>Amphibia</taxon>
        <taxon>Batrachia</taxon>
        <taxon>Anura</taxon>
        <taxon>Neobatrachia</taxon>
        <taxon>Ranoidea</taxon>
        <taxon>Ranidae</taxon>
        <taxon>Aquarana</taxon>
    </lineage>
</organism>
<dbReference type="SMART" id="SM00233">
    <property type="entry name" value="PH"/>
    <property type="match status" value="1"/>
</dbReference>
<evidence type="ECO:0000313" key="4">
    <source>
        <dbReference type="EMBL" id="PIO36021.1"/>
    </source>
</evidence>